<feature type="region of interest" description="Disordered" evidence="1">
    <location>
        <begin position="1"/>
        <end position="20"/>
    </location>
</feature>
<dbReference type="EMBL" id="BPMK01000001">
    <property type="protein sequence ID" value="GIZ50291.1"/>
    <property type="molecule type" value="Genomic_DNA"/>
</dbReference>
<organism evidence="2 3">
    <name type="scientific">Noviherbaspirillum aridicola</name>
    <dbReference type="NCBI Taxonomy" id="2849687"/>
    <lineage>
        <taxon>Bacteria</taxon>
        <taxon>Pseudomonadati</taxon>
        <taxon>Pseudomonadota</taxon>
        <taxon>Betaproteobacteria</taxon>
        <taxon>Burkholderiales</taxon>
        <taxon>Oxalobacteraceae</taxon>
        <taxon>Noviherbaspirillum</taxon>
    </lineage>
</organism>
<comment type="caution">
    <text evidence="2">The sequence shown here is derived from an EMBL/GenBank/DDBJ whole genome shotgun (WGS) entry which is preliminary data.</text>
</comment>
<dbReference type="Proteomes" id="UP000887222">
    <property type="component" value="Unassembled WGS sequence"/>
</dbReference>
<name>A0ABQ4PZP2_9BURK</name>
<sequence>MPSWPEAGQSLRGSADKADEQRRQAASVSAALVMALVITFPFQVVVDEALIGLSSRSRVHPLRIADARCKAGNALRDRIRWMLAMGGSVEKRQERGNAERYGCLA</sequence>
<proteinExistence type="predicted"/>
<protein>
    <submittedName>
        <fullName evidence="2">Uncharacterized protein</fullName>
    </submittedName>
</protein>
<evidence type="ECO:0000313" key="3">
    <source>
        <dbReference type="Proteomes" id="UP000887222"/>
    </source>
</evidence>
<evidence type="ECO:0000256" key="1">
    <source>
        <dbReference type="SAM" id="MobiDB-lite"/>
    </source>
</evidence>
<evidence type="ECO:0000313" key="2">
    <source>
        <dbReference type="EMBL" id="GIZ50291.1"/>
    </source>
</evidence>
<keyword evidence="3" id="KW-1185">Reference proteome</keyword>
<reference evidence="2 3" key="1">
    <citation type="journal article" date="2022" name="Int. J. Syst. Evol. Microbiol.">
        <title>Noviherbaspirillum aridicola sp. nov., isolated from an arid soil in Pakistan.</title>
        <authorList>
            <person name="Khan I.U."/>
            <person name="Saqib M."/>
            <person name="Amin A."/>
            <person name="Hussain F."/>
            <person name="Li L."/>
            <person name="Liu Y.H."/>
            <person name="Fang B.Z."/>
            <person name="Ahmed I."/>
            <person name="Li W.J."/>
        </authorList>
    </citation>
    <scope>NUCLEOTIDE SEQUENCE [LARGE SCALE GENOMIC DNA]</scope>
    <source>
        <strain evidence="2 3">NCCP-691</strain>
    </source>
</reference>
<accession>A0ABQ4PZP2</accession>
<gene>
    <name evidence="2" type="ORF">NCCP691_03050</name>
</gene>